<dbReference type="SUPFAM" id="SSF143011">
    <property type="entry name" value="RelE-like"/>
    <property type="match status" value="1"/>
</dbReference>
<dbReference type="Proteomes" id="UP000824232">
    <property type="component" value="Unassembled WGS sequence"/>
</dbReference>
<protein>
    <submittedName>
        <fullName evidence="1">Type II toxin-antitoxin system RelE/ParE family toxin</fullName>
    </submittedName>
</protein>
<evidence type="ECO:0000313" key="2">
    <source>
        <dbReference type="Proteomes" id="UP000824232"/>
    </source>
</evidence>
<dbReference type="InterPro" id="IPR007711">
    <property type="entry name" value="HigB-1"/>
</dbReference>
<reference evidence="1" key="1">
    <citation type="submission" date="2020-10" db="EMBL/GenBank/DDBJ databases">
        <authorList>
            <person name="Gilroy R."/>
        </authorList>
    </citation>
    <scope>NUCLEOTIDE SEQUENCE</scope>
    <source>
        <strain evidence="1">CHK184-20233</strain>
    </source>
</reference>
<accession>A0A9D1DV83</accession>
<gene>
    <name evidence="1" type="ORF">IAB38_05745</name>
</gene>
<organism evidence="1 2">
    <name type="scientific">Candidatus Onthousia excrementipullorum</name>
    <dbReference type="NCBI Taxonomy" id="2840884"/>
    <lineage>
        <taxon>Bacteria</taxon>
        <taxon>Bacillati</taxon>
        <taxon>Bacillota</taxon>
        <taxon>Bacilli</taxon>
        <taxon>Candidatus Onthousia</taxon>
    </lineage>
</organism>
<reference evidence="1" key="2">
    <citation type="journal article" date="2021" name="PeerJ">
        <title>Extensive microbial diversity within the chicken gut microbiome revealed by metagenomics and culture.</title>
        <authorList>
            <person name="Gilroy R."/>
            <person name="Ravi A."/>
            <person name="Getino M."/>
            <person name="Pursley I."/>
            <person name="Horton D.L."/>
            <person name="Alikhan N.F."/>
            <person name="Baker D."/>
            <person name="Gharbi K."/>
            <person name="Hall N."/>
            <person name="Watson M."/>
            <person name="Adriaenssens E.M."/>
            <person name="Foster-Nyarko E."/>
            <person name="Jarju S."/>
            <person name="Secka A."/>
            <person name="Antonio M."/>
            <person name="Oren A."/>
            <person name="Chaudhuri R.R."/>
            <person name="La Ragione R."/>
            <person name="Hildebrand F."/>
            <person name="Pallen M.J."/>
        </authorList>
    </citation>
    <scope>NUCLEOTIDE SEQUENCE</scope>
    <source>
        <strain evidence="1">CHK184-20233</strain>
    </source>
</reference>
<dbReference type="AlphaFoldDB" id="A0A9D1DV83"/>
<dbReference type="Pfam" id="PF05015">
    <property type="entry name" value="HigB-like_toxin"/>
    <property type="match status" value="1"/>
</dbReference>
<dbReference type="EMBL" id="DVHC01000059">
    <property type="protein sequence ID" value="HIR59538.1"/>
    <property type="molecule type" value="Genomic_DNA"/>
</dbReference>
<proteinExistence type="predicted"/>
<evidence type="ECO:0000313" key="1">
    <source>
        <dbReference type="EMBL" id="HIR59538.1"/>
    </source>
</evidence>
<name>A0A9D1DV83_9FIRM</name>
<sequence length="110" mass="13205">MQLTYKTDKLQKLCENPKYNKELVKKYGVEVVKKLPLRIKELKAFDNLNDVPTCLPYRRHKLKGDLKDNFAINITNQYRLIFKNKDNNIIIEDLRNIKDIEILEVNKHYE</sequence>
<dbReference type="Gene3D" id="3.30.2310.20">
    <property type="entry name" value="RelE-like"/>
    <property type="match status" value="1"/>
</dbReference>
<dbReference type="InterPro" id="IPR035093">
    <property type="entry name" value="RelE/ParE_toxin_dom_sf"/>
</dbReference>
<comment type="caution">
    <text evidence="1">The sequence shown here is derived from an EMBL/GenBank/DDBJ whole genome shotgun (WGS) entry which is preliminary data.</text>
</comment>